<organism evidence="2 3">
    <name type="scientific">Sphingomonas aurantiaca</name>
    <dbReference type="NCBI Taxonomy" id="185949"/>
    <lineage>
        <taxon>Bacteria</taxon>
        <taxon>Pseudomonadati</taxon>
        <taxon>Pseudomonadota</taxon>
        <taxon>Alphaproteobacteria</taxon>
        <taxon>Sphingomonadales</taxon>
        <taxon>Sphingomonadaceae</taxon>
        <taxon>Sphingomonas</taxon>
    </lineage>
</organism>
<protein>
    <submittedName>
        <fullName evidence="2">Uncharacterized protein</fullName>
    </submittedName>
</protein>
<evidence type="ECO:0000313" key="3">
    <source>
        <dbReference type="Proteomes" id="UP000326857"/>
    </source>
</evidence>
<evidence type="ECO:0000256" key="1">
    <source>
        <dbReference type="SAM" id="MobiDB-lite"/>
    </source>
</evidence>
<evidence type="ECO:0000313" key="2">
    <source>
        <dbReference type="EMBL" id="VVS97900.1"/>
    </source>
</evidence>
<sequence length="83" mass="8930">MSFDSWVMVEVGLRYLVRFMTNAAIGRRAVLSFRRRNNLGNSGYDGNGLPVDGAGDAGTHSQVRYGRSTSQRGPVRGIVAGLG</sequence>
<proteinExistence type="predicted"/>
<reference evidence="2 3" key="1">
    <citation type="submission" date="2019-09" db="EMBL/GenBank/DDBJ databases">
        <authorList>
            <person name="Dittami M. S."/>
        </authorList>
    </citation>
    <scope>NUCLEOTIDE SEQUENCE [LARGE SCALE GENOMIC DNA]</scope>
    <source>
        <strain evidence="2">SPHINGO391</strain>
    </source>
</reference>
<feature type="compositionally biased region" description="Polar residues" evidence="1">
    <location>
        <begin position="59"/>
        <end position="72"/>
    </location>
</feature>
<feature type="region of interest" description="Disordered" evidence="1">
    <location>
        <begin position="50"/>
        <end position="72"/>
    </location>
</feature>
<dbReference type="Proteomes" id="UP000326857">
    <property type="component" value="Unassembled WGS sequence"/>
</dbReference>
<dbReference type="AlphaFoldDB" id="A0A5E7XXF4"/>
<accession>A0A5E7XXF4</accession>
<name>A0A5E7XXF4_9SPHN</name>
<dbReference type="EMBL" id="CABVLI010000014">
    <property type="protein sequence ID" value="VVS97900.1"/>
    <property type="molecule type" value="Genomic_DNA"/>
</dbReference>
<gene>
    <name evidence="2" type="ORF">SPHINGO391_210010</name>
</gene>